<accession>A0ABW9WPF7</accession>
<evidence type="ECO:0000313" key="2">
    <source>
        <dbReference type="Proteomes" id="UP000466332"/>
    </source>
</evidence>
<comment type="caution">
    <text evidence="1">The sequence shown here is derived from an EMBL/GenBank/DDBJ whole genome shotgun (WGS) entry which is preliminary data.</text>
</comment>
<evidence type="ECO:0000313" key="1">
    <source>
        <dbReference type="EMBL" id="MYN42771.1"/>
    </source>
</evidence>
<dbReference type="EMBL" id="WWCS01000024">
    <property type="protein sequence ID" value="MYN42771.1"/>
    <property type="molecule type" value="Genomic_DNA"/>
</dbReference>
<keyword evidence="2" id="KW-1185">Reference proteome</keyword>
<gene>
    <name evidence="1" type="ORF">GTP55_25845</name>
</gene>
<organism evidence="1 2">
    <name type="scientific">Duganella margarita</name>
    <dbReference type="NCBI Taxonomy" id="2692170"/>
    <lineage>
        <taxon>Bacteria</taxon>
        <taxon>Pseudomonadati</taxon>
        <taxon>Pseudomonadota</taxon>
        <taxon>Betaproteobacteria</taxon>
        <taxon>Burkholderiales</taxon>
        <taxon>Oxalobacteraceae</taxon>
        <taxon>Telluria group</taxon>
        <taxon>Duganella</taxon>
    </lineage>
</organism>
<proteinExistence type="predicted"/>
<name>A0ABW9WPF7_9BURK</name>
<dbReference type="RefSeq" id="WP_161047655.1">
    <property type="nucleotide sequence ID" value="NZ_WWCS01000024.1"/>
</dbReference>
<reference evidence="1 2" key="1">
    <citation type="submission" date="2019-12" db="EMBL/GenBank/DDBJ databases">
        <title>Novel species isolated from a subtropical stream in China.</title>
        <authorList>
            <person name="Lu H."/>
        </authorList>
    </citation>
    <scope>NUCLEOTIDE SEQUENCE [LARGE SCALE GENOMIC DNA]</scope>
    <source>
        <strain evidence="1 2">FT109W</strain>
    </source>
</reference>
<protein>
    <submittedName>
        <fullName evidence="1">Uncharacterized protein</fullName>
    </submittedName>
</protein>
<dbReference type="Proteomes" id="UP000466332">
    <property type="component" value="Unassembled WGS sequence"/>
</dbReference>
<sequence>MTCDLIFSFQEFFKIVPGLAIFPISFYLAVKKIGTGVSFSYVWSISSIGERISSVVLVNRKDRPVIIKSVIAACEGVEIDLHTFQEPLILKAHEAIRVVPEPYSFLTLKGEKWVIPHKASEQNIDLFLVLPDRRHKCKPLFKAPWYFVRKYRPALAASKHKVTHNGIVYNPEAIKFIVLYLYEGKQMTTFIENSGFISESTGLGVNMLRREEMISPEVATATLQRATPGLVVNVSWPRG</sequence>